<evidence type="ECO:0000313" key="4">
    <source>
        <dbReference type="Proteomes" id="UP000016930"/>
    </source>
</evidence>
<accession>M2RH49</accession>
<evidence type="ECO:0000256" key="2">
    <source>
        <dbReference type="SAM" id="Phobius"/>
    </source>
</evidence>
<keyword evidence="2" id="KW-0812">Transmembrane</keyword>
<evidence type="ECO:0000313" key="3">
    <source>
        <dbReference type="EMBL" id="EMD37812.1"/>
    </source>
</evidence>
<sequence length="302" mass="33375">MEIQLIWGRKLTSTAVLFHLNRWLMLISVIITFSSIRVYAVSQGNRYLPFVVALLSLVPAGTNIYCGLYRNTLQLATFPSLGKECLDTQNISQAVYIGLGIGTRVCAVLSDIITLIVIWSKTWSTVRMAREHRLRTPLMTMLLRDAFSGLLTLNVLSIVGWLTNVFVFATTFITPLTSIIITHFLLNLRQLAYCVEEDNALVSFVQDEDLDTVCSHVSGLRFGSFVGNMGELLVDGSEHDDVDLAWNGDNVQPDEEHTHTSADIIDDSLHPPVTSVGERSPGDVMENEGPTGGMMDVGTRVV</sequence>
<keyword evidence="2" id="KW-0472">Membrane</keyword>
<proteinExistence type="predicted"/>
<feature type="transmembrane region" description="Helical" evidence="2">
    <location>
        <begin position="96"/>
        <end position="120"/>
    </location>
</feature>
<organism evidence="3 4">
    <name type="scientific">Ceriporiopsis subvermispora (strain B)</name>
    <name type="common">White-rot fungus</name>
    <name type="synonym">Gelatoporia subvermispora</name>
    <dbReference type="NCBI Taxonomy" id="914234"/>
    <lineage>
        <taxon>Eukaryota</taxon>
        <taxon>Fungi</taxon>
        <taxon>Dikarya</taxon>
        <taxon>Basidiomycota</taxon>
        <taxon>Agaricomycotina</taxon>
        <taxon>Agaricomycetes</taxon>
        <taxon>Polyporales</taxon>
        <taxon>Gelatoporiaceae</taxon>
        <taxon>Gelatoporia</taxon>
    </lineage>
</organism>
<feature type="transmembrane region" description="Helical" evidence="2">
    <location>
        <begin position="141"/>
        <end position="159"/>
    </location>
</feature>
<gene>
    <name evidence="3" type="ORF">CERSUDRAFT_65400</name>
</gene>
<feature type="region of interest" description="Disordered" evidence="1">
    <location>
        <begin position="248"/>
        <end position="302"/>
    </location>
</feature>
<dbReference type="AlphaFoldDB" id="M2RH49"/>
<name>M2RH49_CERS8</name>
<feature type="transmembrane region" description="Helical" evidence="2">
    <location>
        <begin position="20"/>
        <end position="40"/>
    </location>
</feature>
<keyword evidence="4" id="KW-1185">Reference proteome</keyword>
<feature type="transmembrane region" description="Helical" evidence="2">
    <location>
        <begin position="47"/>
        <end position="65"/>
    </location>
</feature>
<feature type="transmembrane region" description="Helical" evidence="2">
    <location>
        <begin position="165"/>
        <end position="186"/>
    </location>
</feature>
<dbReference type="EMBL" id="KB445796">
    <property type="protein sequence ID" value="EMD37812.1"/>
    <property type="molecule type" value="Genomic_DNA"/>
</dbReference>
<dbReference type="HOGENOM" id="CLU_053360_1_2_1"/>
<protein>
    <recommendedName>
        <fullName evidence="5">Transmembrane protein</fullName>
    </recommendedName>
</protein>
<dbReference type="Proteomes" id="UP000016930">
    <property type="component" value="Unassembled WGS sequence"/>
</dbReference>
<evidence type="ECO:0008006" key="5">
    <source>
        <dbReference type="Google" id="ProtNLM"/>
    </source>
</evidence>
<evidence type="ECO:0000256" key="1">
    <source>
        <dbReference type="SAM" id="MobiDB-lite"/>
    </source>
</evidence>
<keyword evidence="2" id="KW-1133">Transmembrane helix</keyword>
<reference evidence="3 4" key="1">
    <citation type="journal article" date="2012" name="Proc. Natl. Acad. Sci. U.S.A.">
        <title>Comparative genomics of Ceriporiopsis subvermispora and Phanerochaete chrysosporium provide insight into selective ligninolysis.</title>
        <authorList>
            <person name="Fernandez-Fueyo E."/>
            <person name="Ruiz-Duenas F.J."/>
            <person name="Ferreira P."/>
            <person name="Floudas D."/>
            <person name="Hibbett D.S."/>
            <person name="Canessa P."/>
            <person name="Larrondo L.F."/>
            <person name="James T.Y."/>
            <person name="Seelenfreund D."/>
            <person name="Lobos S."/>
            <person name="Polanco R."/>
            <person name="Tello M."/>
            <person name="Honda Y."/>
            <person name="Watanabe T."/>
            <person name="Watanabe T."/>
            <person name="Ryu J.S."/>
            <person name="Kubicek C.P."/>
            <person name="Schmoll M."/>
            <person name="Gaskell J."/>
            <person name="Hammel K.E."/>
            <person name="St John F.J."/>
            <person name="Vanden Wymelenberg A."/>
            <person name="Sabat G."/>
            <person name="Splinter BonDurant S."/>
            <person name="Syed K."/>
            <person name="Yadav J.S."/>
            <person name="Doddapaneni H."/>
            <person name="Subramanian V."/>
            <person name="Lavin J.L."/>
            <person name="Oguiza J.A."/>
            <person name="Perez G."/>
            <person name="Pisabarro A.G."/>
            <person name="Ramirez L."/>
            <person name="Santoyo F."/>
            <person name="Master E."/>
            <person name="Coutinho P.M."/>
            <person name="Henrissat B."/>
            <person name="Lombard V."/>
            <person name="Magnuson J.K."/>
            <person name="Kuees U."/>
            <person name="Hori C."/>
            <person name="Igarashi K."/>
            <person name="Samejima M."/>
            <person name="Held B.W."/>
            <person name="Barry K.W."/>
            <person name="LaButti K.M."/>
            <person name="Lapidus A."/>
            <person name="Lindquist E.A."/>
            <person name="Lucas S.M."/>
            <person name="Riley R."/>
            <person name="Salamov A.A."/>
            <person name="Hoffmeister D."/>
            <person name="Schwenk D."/>
            <person name="Hadar Y."/>
            <person name="Yarden O."/>
            <person name="de Vries R.P."/>
            <person name="Wiebenga A."/>
            <person name="Stenlid J."/>
            <person name="Eastwood D."/>
            <person name="Grigoriev I.V."/>
            <person name="Berka R.M."/>
            <person name="Blanchette R.A."/>
            <person name="Kersten P."/>
            <person name="Martinez A.T."/>
            <person name="Vicuna R."/>
            <person name="Cullen D."/>
        </authorList>
    </citation>
    <scope>NUCLEOTIDE SEQUENCE [LARGE SCALE GENOMIC DNA]</scope>
    <source>
        <strain evidence="3 4">B</strain>
    </source>
</reference>